<keyword evidence="6 12" id="KW-0915">Sodium</keyword>
<dbReference type="OrthoDB" id="9806299at2"/>
<name>A0A099CVN1_9GAMM</name>
<evidence type="ECO:0000256" key="1">
    <source>
        <dbReference type="ARBA" id="ARBA00004651"/>
    </source>
</evidence>
<dbReference type="HAMAP" id="MF_00454">
    <property type="entry name" value="FluC"/>
    <property type="match status" value="1"/>
</dbReference>
<dbReference type="GO" id="GO:0140114">
    <property type="term" value="P:cellular detoxification of fluoride"/>
    <property type="evidence" value="ECO:0007669"/>
    <property type="project" value="UniProtKB-UniRule"/>
</dbReference>
<evidence type="ECO:0000256" key="2">
    <source>
        <dbReference type="ARBA" id="ARBA00022475"/>
    </source>
</evidence>
<accession>A0A099CVN1</accession>
<reference evidence="14 16" key="2">
    <citation type="submission" date="2020-08" db="EMBL/GenBank/DDBJ databases">
        <title>Genomic Encyclopedia of Type Strains, Phase IV (KMG-IV): sequencing the most valuable type-strain genomes for metagenomic binning, comparative biology and taxonomic classification.</title>
        <authorList>
            <person name="Goeker M."/>
        </authorList>
    </citation>
    <scope>NUCLEOTIDE SEQUENCE [LARGE SCALE GENOMIC DNA]</scope>
    <source>
        <strain evidence="14 16">DSM 107085</strain>
    </source>
</reference>
<comment type="similarity">
    <text evidence="10 12">Belongs to the fluoride channel Fluc/FEX (TC 1.A.43) family.</text>
</comment>
<dbReference type="GO" id="GO:0046872">
    <property type="term" value="F:metal ion binding"/>
    <property type="evidence" value="ECO:0007669"/>
    <property type="project" value="UniProtKB-KW"/>
</dbReference>
<evidence type="ECO:0000256" key="12">
    <source>
        <dbReference type="HAMAP-Rule" id="MF_00454"/>
    </source>
</evidence>
<keyword evidence="8 12" id="KW-0472">Membrane</keyword>
<evidence type="ECO:0000313" key="15">
    <source>
        <dbReference type="Proteomes" id="UP000029708"/>
    </source>
</evidence>
<evidence type="ECO:0000256" key="5">
    <source>
        <dbReference type="ARBA" id="ARBA00022989"/>
    </source>
</evidence>
<dbReference type="PANTHER" id="PTHR28259:SF1">
    <property type="entry name" value="FLUORIDE EXPORT PROTEIN 1-RELATED"/>
    <property type="match status" value="1"/>
</dbReference>
<keyword evidence="2 12" id="KW-1003">Cell membrane</keyword>
<evidence type="ECO:0000256" key="4">
    <source>
        <dbReference type="ARBA" id="ARBA00022692"/>
    </source>
</evidence>
<evidence type="ECO:0000256" key="9">
    <source>
        <dbReference type="ARBA" id="ARBA00023303"/>
    </source>
</evidence>
<reference evidence="13 15" key="1">
    <citation type="submission" date="2014-09" db="EMBL/GenBank/DDBJ databases">
        <title>Xanthomonadaceae 3.5X direct submission.</title>
        <authorList>
            <person name="Fang T."/>
            <person name="Wang H."/>
        </authorList>
    </citation>
    <scope>NUCLEOTIDE SEQUENCE [LARGE SCALE GENOMIC DNA]</scope>
    <source>
        <strain evidence="13 15">3.5X</strain>
    </source>
</reference>
<dbReference type="PANTHER" id="PTHR28259">
    <property type="entry name" value="FLUORIDE EXPORT PROTEIN 1-RELATED"/>
    <property type="match status" value="1"/>
</dbReference>
<dbReference type="HOGENOM" id="CLU_114342_3_3_6"/>
<comment type="activity regulation">
    <text evidence="12">Na(+) is not transported, but it plays an essential structural role and its presence is essential for fluoride channel function.</text>
</comment>
<keyword evidence="3" id="KW-0997">Cell inner membrane</keyword>
<organism evidence="13 15">
    <name type="scientific">Oleiagrimonas soli</name>
    <dbReference type="NCBI Taxonomy" id="1543381"/>
    <lineage>
        <taxon>Bacteria</taxon>
        <taxon>Pseudomonadati</taxon>
        <taxon>Pseudomonadota</taxon>
        <taxon>Gammaproteobacteria</taxon>
        <taxon>Lysobacterales</taxon>
        <taxon>Rhodanobacteraceae</taxon>
        <taxon>Oleiagrimonas</taxon>
    </lineage>
</organism>
<evidence type="ECO:0000313" key="14">
    <source>
        <dbReference type="EMBL" id="MBB6183825.1"/>
    </source>
</evidence>
<dbReference type="Pfam" id="PF02537">
    <property type="entry name" value="CRCB"/>
    <property type="match status" value="1"/>
</dbReference>
<evidence type="ECO:0000256" key="3">
    <source>
        <dbReference type="ARBA" id="ARBA00022519"/>
    </source>
</evidence>
<evidence type="ECO:0000256" key="6">
    <source>
        <dbReference type="ARBA" id="ARBA00023053"/>
    </source>
</evidence>
<evidence type="ECO:0000256" key="7">
    <source>
        <dbReference type="ARBA" id="ARBA00023065"/>
    </source>
</evidence>
<dbReference type="NCBIfam" id="NF010792">
    <property type="entry name" value="PRK14196.1"/>
    <property type="match status" value="1"/>
</dbReference>
<dbReference type="Proteomes" id="UP000029708">
    <property type="component" value="Unassembled WGS sequence"/>
</dbReference>
<sequence>MGITAIIAIFCGAGLGALLRYWLGLMFNSVFPTLPLGTLAANLLGGLLMGIALGAFAHYRTLPAEVQLMIGTGFLGGLTTFSTFSAEATNLLLRQQYMWFAGHVAVHVVGSITMTIVGMALIRTLLRA</sequence>
<evidence type="ECO:0000256" key="8">
    <source>
        <dbReference type="ARBA" id="ARBA00023136"/>
    </source>
</evidence>
<dbReference type="GO" id="GO:0005886">
    <property type="term" value="C:plasma membrane"/>
    <property type="evidence" value="ECO:0007669"/>
    <property type="project" value="UniProtKB-SubCell"/>
</dbReference>
<feature type="binding site" evidence="12">
    <location>
        <position position="79"/>
    </location>
    <ligand>
        <name>Na(+)</name>
        <dbReference type="ChEBI" id="CHEBI:29101"/>
        <note>structural</note>
    </ligand>
</feature>
<keyword evidence="4 12" id="KW-0812">Transmembrane</keyword>
<keyword evidence="12" id="KW-0813">Transport</keyword>
<proteinExistence type="inferred from homology"/>
<dbReference type="EMBL" id="JROI01000010">
    <property type="protein sequence ID" value="KGI77834.1"/>
    <property type="molecule type" value="Genomic_DNA"/>
</dbReference>
<dbReference type="Proteomes" id="UP000560000">
    <property type="component" value="Unassembled WGS sequence"/>
</dbReference>
<dbReference type="InterPro" id="IPR003691">
    <property type="entry name" value="FluC"/>
</dbReference>
<feature type="transmembrane region" description="Helical" evidence="12">
    <location>
        <begin position="66"/>
        <end position="85"/>
    </location>
</feature>
<comment type="function">
    <text evidence="12">Fluoride-specific ion channel. Important for reducing fluoride concentration in the cell, thus reducing its toxicity.</text>
</comment>
<dbReference type="AlphaFoldDB" id="A0A099CVN1"/>
<gene>
    <name evidence="12" type="primary">fluC</name>
    <name evidence="12" type="synonym">crcB</name>
    <name evidence="14" type="ORF">HNQ86_001170</name>
    <name evidence="13" type="ORF">LF63_0105305</name>
</gene>
<dbReference type="EMBL" id="JACHET010000001">
    <property type="protein sequence ID" value="MBB6183825.1"/>
    <property type="molecule type" value="Genomic_DNA"/>
</dbReference>
<evidence type="ECO:0000313" key="16">
    <source>
        <dbReference type="Proteomes" id="UP000560000"/>
    </source>
</evidence>
<evidence type="ECO:0000256" key="11">
    <source>
        <dbReference type="ARBA" id="ARBA00035585"/>
    </source>
</evidence>
<keyword evidence="12" id="KW-0479">Metal-binding</keyword>
<evidence type="ECO:0000256" key="10">
    <source>
        <dbReference type="ARBA" id="ARBA00035120"/>
    </source>
</evidence>
<keyword evidence="7 12" id="KW-0406">Ion transport</keyword>
<comment type="subcellular location">
    <subcellularLocation>
        <location evidence="1 12">Cell membrane</location>
        <topology evidence="1 12">Multi-pass membrane protein</topology>
    </subcellularLocation>
</comment>
<protein>
    <recommendedName>
        <fullName evidence="12">Fluoride-specific ion channel FluC</fullName>
    </recommendedName>
</protein>
<dbReference type="STRING" id="1543381.LF63_0105305"/>
<feature type="binding site" evidence="12">
    <location>
        <position position="76"/>
    </location>
    <ligand>
        <name>Na(+)</name>
        <dbReference type="ChEBI" id="CHEBI:29101"/>
        <note>structural</note>
    </ligand>
</feature>
<keyword evidence="9 12" id="KW-0407">Ion channel</keyword>
<keyword evidence="15" id="KW-1185">Reference proteome</keyword>
<dbReference type="GO" id="GO:0062054">
    <property type="term" value="F:fluoride channel activity"/>
    <property type="evidence" value="ECO:0007669"/>
    <property type="project" value="UniProtKB-UniRule"/>
</dbReference>
<dbReference type="RefSeq" id="WP_043100150.1">
    <property type="nucleotide sequence ID" value="NZ_JACHET010000001.1"/>
</dbReference>
<dbReference type="NCBIfam" id="TIGR00494">
    <property type="entry name" value="crcB"/>
    <property type="match status" value="1"/>
</dbReference>
<evidence type="ECO:0000313" key="13">
    <source>
        <dbReference type="EMBL" id="KGI77834.1"/>
    </source>
</evidence>
<feature type="transmembrane region" description="Helical" evidence="12">
    <location>
        <begin position="97"/>
        <end position="122"/>
    </location>
</feature>
<comment type="caution">
    <text evidence="13">The sequence shown here is derived from an EMBL/GenBank/DDBJ whole genome shotgun (WGS) entry which is preliminary data.</text>
</comment>
<keyword evidence="5 12" id="KW-1133">Transmembrane helix</keyword>
<comment type="catalytic activity">
    <reaction evidence="11">
        <text>fluoride(in) = fluoride(out)</text>
        <dbReference type="Rhea" id="RHEA:76159"/>
        <dbReference type="ChEBI" id="CHEBI:17051"/>
    </reaction>
    <physiologicalReaction direction="left-to-right" evidence="11">
        <dbReference type="Rhea" id="RHEA:76160"/>
    </physiologicalReaction>
</comment>
<feature type="transmembrane region" description="Helical" evidence="12">
    <location>
        <begin position="40"/>
        <end position="59"/>
    </location>
</feature>